<comment type="caution">
    <text evidence="3">The sequence shown here is derived from an EMBL/GenBank/DDBJ whole genome shotgun (WGS) entry which is preliminary data.</text>
</comment>
<dbReference type="SUPFAM" id="SSF55729">
    <property type="entry name" value="Acyl-CoA N-acyltransferases (Nat)"/>
    <property type="match status" value="2"/>
</dbReference>
<dbReference type="Pfam" id="PF13302">
    <property type="entry name" value="Acetyltransf_3"/>
    <property type="match status" value="2"/>
</dbReference>
<feature type="compositionally biased region" description="Basic and acidic residues" evidence="1">
    <location>
        <begin position="386"/>
        <end position="395"/>
    </location>
</feature>
<dbReference type="PROSITE" id="PS51186">
    <property type="entry name" value="GNAT"/>
    <property type="match status" value="2"/>
</dbReference>
<name>A0ABP7B7H5_9ACTN</name>
<dbReference type="InterPro" id="IPR000182">
    <property type="entry name" value="GNAT_dom"/>
</dbReference>
<feature type="region of interest" description="Disordered" evidence="1">
    <location>
        <begin position="371"/>
        <end position="395"/>
    </location>
</feature>
<keyword evidence="4" id="KW-1185">Reference proteome</keyword>
<reference evidence="4" key="1">
    <citation type="journal article" date="2019" name="Int. J. Syst. Evol. Microbiol.">
        <title>The Global Catalogue of Microorganisms (GCM) 10K type strain sequencing project: providing services to taxonomists for standard genome sequencing and annotation.</title>
        <authorList>
            <consortium name="The Broad Institute Genomics Platform"/>
            <consortium name="The Broad Institute Genome Sequencing Center for Infectious Disease"/>
            <person name="Wu L."/>
            <person name="Ma J."/>
        </authorList>
    </citation>
    <scope>NUCLEOTIDE SEQUENCE [LARGE SCALE GENOMIC DNA]</scope>
    <source>
        <strain evidence="4">JCM 16904</strain>
    </source>
</reference>
<dbReference type="InterPro" id="IPR016181">
    <property type="entry name" value="Acyl_CoA_acyltransferase"/>
</dbReference>
<dbReference type="EMBL" id="BAAAZP010000015">
    <property type="protein sequence ID" value="GAA3649923.1"/>
    <property type="molecule type" value="Genomic_DNA"/>
</dbReference>
<evidence type="ECO:0000256" key="1">
    <source>
        <dbReference type="SAM" id="MobiDB-lite"/>
    </source>
</evidence>
<sequence>MRQDARYLWGMLPRDVISTGSLILRPPVKADAEAIVKMCDDPVTARFMPLLPRPYTREHALAYVKDAAATWHDGGAEYTITQDGRFAGSIGVRPPDHWGVTELGYLVAPWARGGGLAATAARGVTDWLFDQGVRRVELQAEVENVASLLVALRAGFREEGRRRDAKRLRDGRFADFVMFGRLRGEGAERVEPYLPFFEGGELGDGVVRLAPMAAGDAEDYHRMISDPSVTAYAVTPATTLEDDERRCRCTGYWWVSGQRVELAVRDAASGAFAGHVQLVQVAPALGQAMIGYSLAPSFRGRGFMTRAVRLLVEWAFSSTPLHRIVAGTDAGNTASQAVLERTGFLREGLHRELLPKPDGSRADDVQWAVLRPSGRSGNGAAQAAGRDPRHGAAGA</sequence>
<evidence type="ECO:0000313" key="4">
    <source>
        <dbReference type="Proteomes" id="UP001500902"/>
    </source>
</evidence>
<feature type="domain" description="N-acetyltransferase" evidence="2">
    <location>
        <begin position="207"/>
        <end position="372"/>
    </location>
</feature>
<dbReference type="Proteomes" id="UP001500902">
    <property type="component" value="Unassembled WGS sequence"/>
</dbReference>
<organism evidence="3 4">
    <name type="scientific">Nonomuraea antimicrobica</name>
    <dbReference type="NCBI Taxonomy" id="561173"/>
    <lineage>
        <taxon>Bacteria</taxon>
        <taxon>Bacillati</taxon>
        <taxon>Actinomycetota</taxon>
        <taxon>Actinomycetes</taxon>
        <taxon>Streptosporangiales</taxon>
        <taxon>Streptosporangiaceae</taxon>
        <taxon>Nonomuraea</taxon>
    </lineage>
</organism>
<evidence type="ECO:0000313" key="3">
    <source>
        <dbReference type="EMBL" id="GAA3649923.1"/>
    </source>
</evidence>
<evidence type="ECO:0000259" key="2">
    <source>
        <dbReference type="PROSITE" id="PS51186"/>
    </source>
</evidence>
<dbReference type="Gene3D" id="3.40.630.30">
    <property type="match status" value="2"/>
</dbReference>
<dbReference type="InterPro" id="IPR051908">
    <property type="entry name" value="Ribosomal_N-acetyltransferase"/>
</dbReference>
<accession>A0ABP7B7H5</accession>
<feature type="domain" description="N-acetyltransferase" evidence="2">
    <location>
        <begin position="22"/>
        <end position="183"/>
    </location>
</feature>
<gene>
    <name evidence="3" type="ORF">GCM10022224_010860</name>
</gene>
<dbReference type="PANTHER" id="PTHR43441">
    <property type="entry name" value="RIBOSOMAL-PROTEIN-SERINE ACETYLTRANSFERASE"/>
    <property type="match status" value="1"/>
</dbReference>
<proteinExistence type="predicted"/>
<dbReference type="PANTHER" id="PTHR43441:SF10">
    <property type="entry name" value="ACETYLTRANSFERASE"/>
    <property type="match status" value="1"/>
</dbReference>
<protein>
    <recommendedName>
        <fullName evidence="2">N-acetyltransferase domain-containing protein</fullName>
    </recommendedName>
</protein>